<comment type="caution">
    <text evidence="1">The sequence shown here is derived from an EMBL/GenBank/DDBJ whole genome shotgun (WGS) entry which is preliminary data.</text>
</comment>
<sequence>MRVAALSSRAVARRVKGRSVGGLFRGLSGLGGGARGLVLALSFSSPVRDCCSRLRFWVLVIYLGGGCELLPADICVGRYGLFLWLEGDSVKSMLISELSLLVGVGCGVLTKQVGPGGCGGLIFHSPIRIRAVF</sequence>
<keyword evidence="2" id="KW-1185">Reference proteome</keyword>
<name>A0A8X7QSE0_BRACI</name>
<gene>
    <name evidence="1" type="ORF">Bca52824_058380</name>
</gene>
<dbReference type="OrthoDB" id="10374554at2759"/>
<protein>
    <submittedName>
        <fullName evidence="1">Uncharacterized protein</fullName>
    </submittedName>
</protein>
<accession>A0A8X7QSE0</accession>
<reference evidence="1 2" key="1">
    <citation type="submission" date="2020-02" db="EMBL/GenBank/DDBJ databases">
        <authorList>
            <person name="Ma Q."/>
            <person name="Huang Y."/>
            <person name="Song X."/>
            <person name="Pei D."/>
        </authorList>
    </citation>
    <scope>NUCLEOTIDE SEQUENCE [LARGE SCALE GENOMIC DNA]</scope>
    <source>
        <strain evidence="1">Sxm20200214</strain>
        <tissue evidence="1">Leaf</tissue>
    </source>
</reference>
<organism evidence="1 2">
    <name type="scientific">Brassica carinata</name>
    <name type="common">Ethiopian mustard</name>
    <name type="synonym">Abyssinian cabbage</name>
    <dbReference type="NCBI Taxonomy" id="52824"/>
    <lineage>
        <taxon>Eukaryota</taxon>
        <taxon>Viridiplantae</taxon>
        <taxon>Streptophyta</taxon>
        <taxon>Embryophyta</taxon>
        <taxon>Tracheophyta</taxon>
        <taxon>Spermatophyta</taxon>
        <taxon>Magnoliopsida</taxon>
        <taxon>eudicotyledons</taxon>
        <taxon>Gunneridae</taxon>
        <taxon>Pentapetalae</taxon>
        <taxon>rosids</taxon>
        <taxon>malvids</taxon>
        <taxon>Brassicales</taxon>
        <taxon>Brassicaceae</taxon>
        <taxon>Brassiceae</taxon>
        <taxon>Brassica</taxon>
    </lineage>
</organism>
<evidence type="ECO:0000313" key="2">
    <source>
        <dbReference type="Proteomes" id="UP000886595"/>
    </source>
</evidence>
<evidence type="ECO:0000313" key="1">
    <source>
        <dbReference type="EMBL" id="KAG2275825.1"/>
    </source>
</evidence>
<dbReference type="AlphaFoldDB" id="A0A8X7QSE0"/>
<dbReference type="Proteomes" id="UP000886595">
    <property type="component" value="Unassembled WGS sequence"/>
</dbReference>
<dbReference type="EMBL" id="JAAMPC010000012">
    <property type="protein sequence ID" value="KAG2275825.1"/>
    <property type="molecule type" value="Genomic_DNA"/>
</dbReference>
<proteinExistence type="predicted"/>